<dbReference type="EMBL" id="CAEKKB010000003">
    <property type="protein sequence ID" value="CAB4305323.1"/>
    <property type="molecule type" value="Genomic_DNA"/>
</dbReference>
<accession>A0A6J5WY89</accession>
<sequence length="115" mass="13201">MAASHHNIPSPPPPAFNASTGFMPTRRRKMMMHMTFFWGPQRRGSLLRLARPRQPGHVRPLAALRLRSRRPRRAAFPLQLLQARRERRRGGVSADWSLHAALRAVVFGDARRHVV</sequence>
<evidence type="ECO:0000313" key="3">
    <source>
        <dbReference type="Proteomes" id="UP000507245"/>
    </source>
</evidence>
<dbReference type="OrthoDB" id="73901at2759"/>
<organism evidence="2 3">
    <name type="scientific">Prunus armeniaca</name>
    <name type="common">Apricot</name>
    <name type="synonym">Armeniaca vulgaris</name>
    <dbReference type="NCBI Taxonomy" id="36596"/>
    <lineage>
        <taxon>Eukaryota</taxon>
        <taxon>Viridiplantae</taxon>
        <taxon>Streptophyta</taxon>
        <taxon>Embryophyta</taxon>
        <taxon>Tracheophyta</taxon>
        <taxon>Spermatophyta</taxon>
        <taxon>Magnoliopsida</taxon>
        <taxon>eudicotyledons</taxon>
        <taxon>Gunneridae</taxon>
        <taxon>Pentapetalae</taxon>
        <taxon>rosids</taxon>
        <taxon>fabids</taxon>
        <taxon>Rosales</taxon>
        <taxon>Rosaceae</taxon>
        <taxon>Amygdaloideae</taxon>
        <taxon>Amygdaleae</taxon>
        <taxon>Prunus</taxon>
    </lineage>
</organism>
<dbReference type="AlphaFoldDB" id="A0A6J5WY89"/>
<evidence type="ECO:0000256" key="1">
    <source>
        <dbReference type="SAM" id="MobiDB-lite"/>
    </source>
</evidence>
<keyword evidence="3" id="KW-1185">Reference proteome</keyword>
<evidence type="ECO:0000313" key="2">
    <source>
        <dbReference type="EMBL" id="CAB4305323.1"/>
    </source>
</evidence>
<dbReference type="Proteomes" id="UP000507245">
    <property type="component" value="Unassembled WGS sequence"/>
</dbReference>
<feature type="region of interest" description="Disordered" evidence="1">
    <location>
        <begin position="1"/>
        <end position="21"/>
    </location>
</feature>
<protein>
    <submittedName>
        <fullName evidence="2">Uncharacterized protein</fullName>
    </submittedName>
</protein>
<name>A0A6J5WY89_PRUAR</name>
<proteinExistence type="predicted"/>
<gene>
    <name evidence="2" type="ORF">ORAREDHAP_LOCUS23293</name>
</gene>
<reference evidence="3" key="1">
    <citation type="journal article" date="2020" name="Genome Biol.">
        <title>Gamete binning: chromosome-level and haplotype-resolved genome assembly enabled by high-throughput single-cell sequencing of gamete genomes.</title>
        <authorList>
            <person name="Campoy J.A."/>
            <person name="Sun H."/>
            <person name="Goel M."/>
            <person name="Jiao W.-B."/>
            <person name="Folz-Donahue K."/>
            <person name="Wang N."/>
            <person name="Rubio M."/>
            <person name="Liu C."/>
            <person name="Kukat C."/>
            <person name="Ruiz D."/>
            <person name="Huettel B."/>
            <person name="Schneeberger K."/>
        </authorList>
    </citation>
    <scope>NUCLEOTIDE SEQUENCE [LARGE SCALE GENOMIC DNA]</scope>
    <source>
        <strain evidence="3">cv. Rojo Pasion</strain>
    </source>
</reference>